<dbReference type="PANTHER" id="PTHR43877">
    <property type="entry name" value="AMINOALKYLPHOSPHONATE N-ACETYLTRANSFERASE-RELATED-RELATED"/>
    <property type="match status" value="1"/>
</dbReference>
<dbReference type="RefSeq" id="WP_131307094.1">
    <property type="nucleotide sequence ID" value="NZ_SJFN01000006.1"/>
</dbReference>
<gene>
    <name evidence="4" type="ORF">EYW49_05675</name>
</gene>
<proteinExistence type="predicted"/>
<comment type="caution">
    <text evidence="4">The sequence shown here is derived from an EMBL/GenBank/DDBJ whole genome shotgun (WGS) entry which is preliminary data.</text>
</comment>
<dbReference type="GO" id="GO:0016747">
    <property type="term" value="F:acyltransferase activity, transferring groups other than amino-acyl groups"/>
    <property type="evidence" value="ECO:0007669"/>
    <property type="project" value="InterPro"/>
</dbReference>
<dbReference type="OrthoDB" id="9809751at2"/>
<name>A0A4Q9VVC5_9HYPH</name>
<dbReference type="PROSITE" id="PS51186">
    <property type="entry name" value="GNAT"/>
    <property type="match status" value="1"/>
</dbReference>
<evidence type="ECO:0000256" key="1">
    <source>
        <dbReference type="ARBA" id="ARBA00022679"/>
    </source>
</evidence>
<evidence type="ECO:0000313" key="5">
    <source>
        <dbReference type="Proteomes" id="UP000292781"/>
    </source>
</evidence>
<dbReference type="InterPro" id="IPR000182">
    <property type="entry name" value="GNAT_dom"/>
</dbReference>
<evidence type="ECO:0000259" key="3">
    <source>
        <dbReference type="PROSITE" id="PS51186"/>
    </source>
</evidence>
<evidence type="ECO:0000256" key="2">
    <source>
        <dbReference type="ARBA" id="ARBA00023315"/>
    </source>
</evidence>
<accession>A0A4Q9VVC5</accession>
<reference evidence="4 5" key="1">
    <citation type="submission" date="2019-02" db="EMBL/GenBank/DDBJ databases">
        <title>Siculibacillus lacustris gen. nov., sp. nov., a new rosette-forming bacterium isolated from a freshwater crater lake (Lake St. Ana, Romania).</title>
        <authorList>
            <person name="Felfoldi T."/>
            <person name="Marton Z."/>
            <person name="Szabo A."/>
            <person name="Mentes A."/>
            <person name="Boka K."/>
            <person name="Marialigeti K."/>
            <person name="Mathe I."/>
            <person name="Koncz M."/>
            <person name="Schumann P."/>
            <person name="Toth E."/>
        </authorList>
    </citation>
    <scope>NUCLEOTIDE SEQUENCE [LARGE SCALE GENOMIC DNA]</scope>
    <source>
        <strain evidence="4 5">SA-279</strain>
    </source>
</reference>
<dbReference type="InterPro" id="IPR050832">
    <property type="entry name" value="Bact_Acetyltransf"/>
</dbReference>
<dbReference type="Gene3D" id="3.40.630.30">
    <property type="match status" value="1"/>
</dbReference>
<dbReference type="Pfam" id="PF00583">
    <property type="entry name" value="Acetyltransf_1"/>
    <property type="match status" value="1"/>
</dbReference>
<keyword evidence="1 4" id="KW-0808">Transferase</keyword>
<sequence length="159" mass="16904">MGEAPAAAALADLTERPDFAATVADRIWRNWWRAGGTSLAAVEARVADAVTAPGIPFCIVAYDAAGFAGTVSVIPQDLADRAELTPWLAALWVEEDRRDRGLGTRLLAAATARAFALGAARLYLCARPELAEFYEARGWDALEGGVGALGLMIFAREAR</sequence>
<dbReference type="EMBL" id="SJFN01000006">
    <property type="protein sequence ID" value="TBW39747.1"/>
    <property type="molecule type" value="Genomic_DNA"/>
</dbReference>
<dbReference type="AlphaFoldDB" id="A0A4Q9VVC5"/>
<keyword evidence="2" id="KW-0012">Acyltransferase</keyword>
<dbReference type="InterPro" id="IPR016181">
    <property type="entry name" value="Acyl_CoA_acyltransferase"/>
</dbReference>
<protein>
    <submittedName>
        <fullName evidence="4">GNAT family N-acetyltransferase</fullName>
    </submittedName>
</protein>
<dbReference type="Proteomes" id="UP000292781">
    <property type="component" value="Unassembled WGS sequence"/>
</dbReference>
<dbReference type="SUPFAM" id="SSF55729">
    <property type="entry name" value="Acyl-CoA N-acyltransferases (Nat)"/>
    <property type="match status" value="1"/>
</dbReference>
<feature type="domain" description="N-acetyltransferase" evidence="3">
    <location>
        <begin position="8"/>
        <end position="157"/>
    </location>
</feature>
<keyword evidence="5" id="KW-1185">Reference proteome</keyword>
<evidence type="ECO:0000313" key="4">
    <source>
        <dbReference type="EMBL" id="TBW39747.1"/>
    </source>
</evidence>
<organism evidence="4 5">
    <name type="scientific">Siculibacillus lacustris</name>
    <dbReference type="NCBI Taxonomy" id="1549641"/>
    <lineage>
        <taxon>Bacteria</taxon>
        <taxon>Pseudomonadati</taxon>
        <taxon>Pseudomonadota</taxon>
        <taxon>Alphaproteobacteria</taxon>
        <taxon>Hyphomicrobiales</taxon>
        <taxon>Ancalomicrobiaceae</taxon>
        <taxon>Siculibacillus</taxon>
    </lineage>
</organism>